<dbReference type="AlphaFoldDB" id="A0A1I4UT28"/>
<dbReference type="PANTHER" id="PTHR43085:SF15">
    <property type="entry name" value="2-DEHYDRO-3-DEOXYGLUCONOKINASE"/>
    <property type="match status" value="1"/>
</dbReference>
<evidence type="ECO:0000256" key="3">
    <source>
        <dbReference type="ARBA" id="ARBA00022777"/>
    </source>
</evidence>
<dbReference type="GO" id="GO:0019698">
    <property type="term" value="P:D-galacturonate catabolic process"/>
    <property type="evidence" value="ECO:0007669"/>
    <property type="project" value="TreeGrafter"/>
</dbReference>
<comment type="caution">
    <text evidence="5">The sequence shown here is derived from an EMBL/GenBank/DDBJ whole genome shotgun (WGS) entry which is preliminary data.</text>
</comment>
<evidence type="ECO:0000256" key="1">
    <source>
        <dbReference type="ARBA" id="ARBA00010688"/>
    </source>
</evidence>
<dbReference type="SUPFAM" id="SSF53613">
    <property type="entry name" value="Ribokinase-like"/>
    <property type="match status" value="1"/>
</dbReference>
<dbReference type="PANTHER" id="PTHR43085">
    <property type="entry name" value="HEXOKINASE FAMILY MEMBER"/>
    <property type="match status" value="1"/>
</dbReference>
<comment type="similarity">
    <text evidence="1">Belongs to the carbohydrate kinase PfkB family.</text>
</comment>
<dbReference type="GO" id="GO:0042840">
    <property type="term" value="P:D-glucuronate catabolic process"/>
    <property type="evidence" value="ECO:0007669"/>
    <property type="project" value="TreeGrafter"/>
</dbReference>
<dbReference type="InterPro" id="IPR029056">
    <property type="entry name" value="Ribokinase-like"/>
</dbReference>
<evidence type="ECO:0000256" key="2">
    <source>
        <dbReference type="ARBA" id="ARBA00022679"/>
    </source>
</evidence>
<sequence>MAARFASIGECMVEMAPQADGLYRRGFAGDTLNTAWYLRALLDRRRSMVKYVTGVGTDALSDEMVDFIARAGIDTTAVERIAGRTVGLYLITLQGAERSFTYWRNESAAKLLASVGARLDAALADVDVAYFSGITLAILSPEHRRTLFASLAKVRARGGEVVFDPNLRPRLWPDRATMAAAVIEGYRAATIALPTSPDDAELYGDADAVGTADRIAALGVQEIIVKAGADPTLVRAGGLDAWVAAERVDNPVDTTGAGDSFNAGYLAARLAGGRSPAEAVRHGHAVAARVIQARGALIDMDLVADLAAGGAG</sequence>
<keyword evidence="6" id="KW-1185">Reference proteome</keyword>
<dbReference type="GO" id="GO:0006974">
    <property type="term" value="P:DNA damage response"/>
    <property type="evidence" value="ECO:0007669"/>
    <property type="project" value="TreeGrafter"/>
</dbReference>
<dbReference type="RefSeq" id="WP_101288652.1">
    <property type="nucleotide sequence ID" value="NZ_FOUQ01000009.1"/>
</dbReference>
<accession>A0A1I4UT28</accession>
<dbReference type="PROSITE" id="PS00584">
    <property type="entry name" value="PFKB_KINASES_2"/>
    <property type="match status" value="1"/>
</dbReference>
<dbReference type="InterPro" id="IPR011611">
    <property type="entry name" value="PfkB_dom"/>
</dbReference>
<dbReference type="OrthoDB" id="9776822at2"/>
<name>A0A1I4UT28_9HYPH</name>
<protein>
    <submittedName>
        <fullName evidence="5">2-dehydro-3-deoxygluconokinase</fullName>
    </submittedName>
</protein>
<evidence type="ECO:0000259" key="4">
    <source>
        <dbReference type="Pfam" id="PF00294"/>
    </source>
</evidence>
<dbReference type="Proteomes" id="UP000233491">
    <property type="component" value="Unassembled WGS sequence"/>
</dbReference>
<feature type="domain" description="Carbohydrate kinase PfkB" evidence="4">
    <location>
        <begin position="6"/>
        <end position="298"/>
    </location>
</feature>
<dbReference type="EMBL" id="PJNW01000004">
    <property type="protein sequence ID" value="PKR89853.1"/>
    <property type="molecule type" value="Genomic_DNA"/>
</dbReference>
<evidence type="ECO:0000313" key="5">
    <source>
        <dbReference type="EMBL" id="PKR89853.1"/>
    </source>
</evidence>
<keyword evidence="3 5" id="KW-0418">Kinase</keyword>
<dbReference type="Gene3D" id="3.40.1190.20">
    <property type="match status" value="1"/>
</dbReference>
<evidence type="ECO:0000313" key="6">
    <source>
        <dbReference type="Proteomes" id="UP000233491"/>
    </source>
</evidence>
<dbReference type="GO" id="GO:0005829">
    <property type="term" value="C:cytosol"/>
    <property type="evidence" value="ECO:0007669"/>
    <property type="project" value="TreeGrafter"/>
</dbReference>
<dbReference type="Pfam" id="PF00294">
    <property type="entry name" value="PfkB"/>
    <property type="match status" value="1"/>
</dbReference>
<dbReference type="InterPro" id="IPR002173">
    <property type="entry name" value="Carboh/pur_kinase_PfkB_CS"/>
</dbReference>
<gene>
    <name evidence="5" type="ORF">CXZ10_08145</name>
</gene>
<dbReference type="GO" id="GO:0008673">
    <property type="term" value="F:2-dehydro-3-deoxygluconokinase activity"/>
    <property type="evidence" value="ECO:0007669"/>
    <property type="project" value="TreeGrafter"/>
</dbReference>
<dbReference type="CDD" id="cd01166">
    <property type="entry name" value="KdgK"/>
    <property type="match status" value="1"/>
</dbReference>
<reference evidence="5 6" key="1">
    <citation type="submission" date="2017-12" db="EMBL/GenBank/DDBJ databases">
        <title>Anaerobic carbon monoxide metabolism by Pleomorphomonas carboxyditropha sp. nov., a new mesophilic hydrogenogenic carboxidotroph.</title>
        <authorList>
            <person name="Esquivel-Elizondo S."/>
            <person name="Krajmalnik-Brown R."/>
        </authorList>
    </citation>
    <scope>NUCLEOTIDE SEQUENCE [LARGE SCALE GENOMIC DNA]</scope>
    <source>
        <strain evidence="5 6">R5-392</strain>
    </source>
</reference>
<dbReference type="InterPro" id="IPR050306">
    <property type="entry name" value="PfkB_Carbo_kinase"/>
</dbReference>
<proteinExistence type="inferred from homology"/>
<keyword evidence="2" id="KW-0808">Transferase</keyword>
<organism evidence="5 6">
    <name type="scientific">Pleomorphomonas diazotrophica</name>
    <dbReference type="NCBI Taxonomy" id="1166257"/>
    <lineage>
        <taxon>Bacteria</taxon>
        <taxon>Pseudomonadati</taxon>
        <taxon>Pseudomonadota</taxon>
        <taxon>Alphaproteobacteria</taxon>
        <taxon>Hyphomicrobiales</taxon>
        <taxon>Pleomorphomonadaceae</taxon>
        <taxon>Pleomorphomonas</taxon>
    </lineage>
</organism>